<dbReference type="OrthoDB" id="529546at2759"/>
<sequence>MRCFITAGFLWILLHRLVLSIDTTQVGARTLKRNDERESEHNHDLPPLDQRFLSVLHLLVQTHRHGDGLQDADADAIKLRDVLKALDNFVLSLLTARSYLGLAHVPELEDPLTAPLLTALKKRVPAKQQDAAKLLRSILLWLVHLRSYNGTDRSGSISASGLGLGSGSGLDPKSSASASTAMWRDVARTLLMLFRLHRGGMRSRPGLEFLHVSKAAGTSMCRLAEVSGCRAQDFSMGRTCIMRDFDDQPRWINGTHHWTLIAPAAEPWGSHPYAFLLYGVPRHPKRKRTCSARLAALEKYRLNFFANEYTIYNDRTMYEEPVLNEATGDALSADASTDDDVPPSPPSPRAPPSPPSPPAPPQDPAERFMSHLKFIAQTYGTMYKWPGIAKAFAPGRNSAEWWRAFVPALFDNYMLRSLGGEAVFAMSYESLEKGAASYMMLAKAVLAQYDSILVLEVDEGAHRRAVHFGLAWRHQLTEFQLRNSSSLLKKLQDMQVGAQLGALLPDEALMEHLVEDAVRYDNELYSYGALLAGLDDVVWGMAEAALGEPMPGFWTSEDGYRCGYIRTPERPPAAPREPPVPAPPPIG</sequence>
<reference evidence="3 4" key="1">
    <citation type="journal article" date="2010" name="Science">
        <title>Genomic analysis of organismal complexity in the multicellular green alga Volvox carteri.</title>
        <authorList>
            <person name="Prochnik S.E."/>
            <person name="Umen J."/>
            <person name="Nedelcu A.M."/>
            <person name="Hallmann A."/>
            <person name="Miller S.M."/>
            <person name="Nishii I."/>
            <person name="Ferris P."/>
            <person name="Kuo A."/>
            <person name="Mitros T."/>
            <person name="Fritz-Laylin L.K."/>
            <person name="Hellsten U."/>
            <person name="Chapman J."/>
            <person name="Simakov O."/>
            <person name="Rensing S.A."/>
            <person name="Terry A."/>
            <person name="Pangilinan J."/>
            <person name="Kapitonov V."/>
            <person name="Jurka J."/>
            <person name="Salamov A."/>
            <person name="Shapiro H."/>
            <person name="Schmutz J."/>
            <person name="Grimwood J."/>
            <person name="Lindquist E."/>
            <person name="Lucas S."/>
            <person name="Grigoriev I.V."/>
            <person name="Schmitt R."/>
            <person name="Kirk D."/>
            <person name="Rokhsar D.S."/>
        </authorList>
    </citation>
    <scope>NUCLEOTIDE SEQUENCE [LARGE SCALE GENOMIC DNA]</scope>
    <source>
        <strain evidence="4">f. Nagariensis / Eve</strain>
    </source>
</reference>
<gene>
    <name evidence="3" type="ORF">VOLCADRAFT_121587</name>
</gene>
<dbReference type="KEGG" id="vcn:VOLCADRAFT_121587"/>
<dbReference type="AlphaFoldDB" id="D8UEA3"/>
<dbReference type="Proteomes" id="UP000001058">
    <property type="component" value="Unassembled WGS sequence"/>
</dbReference>
<dbReference type="EMBL" id="GL378388">
    <property type="protein sequence ID" value="EFJ41968.1"/>
    <property type="molecule type" value="Genomic_DNA"/>
</dbReference>
<evidence type="ECO:0000256" key="1">
    <source>
        <dbReference type="SAM" id="MobiDB-lite"/>
    </source>
</evidence>
<keyword evidence="2" id="KW-0732">Signal</keyword>
<keyword evidence="4" id="KW-1185">Reference proteome</keyword>
<evidence type="ECO:0000313" key="3">
    <source>
        <dbReference type="EMBL" id="EFJ41968.1"/>
    </source>
</evidence>
<feature type="region of interest" description="Disordered" evidence="1">
    <location>
        <begin position="566"/>
        <end position="587"/>
    </location>
</feature>
<dbReference type="GeneID" id="9622743"/>
<dbReference type="InParanoid" id="D8UEA3"/>
<feature type="chain" id="PRO_5003124424" evidence="2">
    <location>
        <begin position="21"/>
        <end position="587"/>
    </location>
</feature>
<evidence type="ECO:0000313" key="4">
    <source>
        <dbReference type="Proteomes" id="UP000001058"/>
    </source>
</evidence>
<name>D8UEA3_VOLCA</name>
<proteinExistence type="predicted"/>
<feature type="compositionally biased region" description="Pro residues" evidence="1">
    <location>
        <begin position="570"/>
        <end position="587"/>
    </location>
</feature>
<organism evidence="4">
    <name type="scientific">Volvox carteri f. nagariensis</name>
    <dbReference type="NCBI Taxonomy" id="3068"/>
    <lineage>
        <taxon>Eukaryota</taxon>
        <taxon>Viridiplantae</taxon>
        <taxon>Chlorophyta</taxon>
        <taxon>core chlorophytes</taxon>
        <taxon>Chlorophyceae</taxon>
        <taxon>CS clade</taxon>
        <taxon>Chlamydomonadales</taxon>
        <taxon>Volvocaceae</taxon>
        <taxon>Volvox</taxon>
    </lineage>
</organism>
<protein>
    <submittedName>
        <fullName evidence="3">Uncharacterized protein</fullName>
    </submittedName>
</protein>
<feature type="region of interest" description="Disordered" evidence="1">
    <location>
        <begin position="332"/>
        <end position="364"/>
    </location>
</feature>
<accession>D8UEA3</accession>
<evidence type="ECO:0000256" key="2">
    <source>
        <dbReference type="SAM" id="SignalP"/>
    </source>
</evidence>
<dbReference type="RefSeq" id="XP_002957005.1">
    <property type="nucleotide sequence ID" value="XM_002956959.1"/>
</dbReference>
<feature type="signal peptide" evidence="2">
    <location>
        <begin position="1"/>
        <end position="20"/>
    </location>
</feature>
<feature type="compositionally biased region" description="Pro residues" evidence="1">
    <location>
        <begin position="342"/>
        <end position="363"/>
    </location>
</feature>